<sequence length="634" mass="67093">MLKKLSLFVLTFALLLSCLPMMSAYAANSATAKLPGNSNPLMDHKLGADPFALTYNGRVYVYMSSDAYVYNTDGTIKENDFSTLNKINVISSADMVNWTDHGSIPVAGANNANSGNGIAKWASLSWAPSVAHKTINGVDKFFLYFANGASGIGVLTSNSPIGPWTDPLGKALVTTSTAGMSGVTWLFDPAVLVDDDGTGYLYCGGGIPNTSNAASIANPKTARVLKLGSDMTSIVGSATTIDAPYMFEDSGIHKYNGKYYYSYCFNFSGTHPAAYPTGEIGYMTSSSPTGPFTYVGHFLKNPYTFFGVGGNNHHAVFNFNNQWYVVYHAQTVSKVLLGDGKGYRSPHINKLVYNTDGTIQEVQGNMAGIAQIANLNPYIRVEAETIGWNAGIATETTQATGGPTSNMDVTSINNGDWVAIGNADFGTSGATTFKANVASTVGGKIEIRLDSATGTLVGTLNVSSTGGTQTWKEIETTVSNATGVHKIFFVFTGTGTSNLFNLDYWQFTSGAASTGTRVEAEDMTLSGTYAGKITSPFSGAAFYGNDDFSAFTQYFAYGTHTFTLRGASSTSATAKVQLQIGGTTVGTFSFTGTTPTVQTLSNIAHATGSQEVKLIATGDNGTWDAYVDYLDILN</sequence>
<dbReference type="InterPro" id="IPR008979">
    <property type="entry name" value="Galactose-bd-like_sf"/>
</dbReference>
<dbReference type="Pfam" id="PF04616">
    <property type="entry name" value="Glyco_hydro_43"/>
    <property type="match status" value="1"/>
</dbReference>
<feature type="domain" description="CBM6" evidence="8">
    <location>
        <begin position="379"/>
        <end position="508"/>
    </location>
</feature>
<keyword evidence="2" id="KW-0858">Xylan degradation</keyword>
<dbReference type="InterPro" id="IPR005084">
    <property type="entry name" value="CBM6"/>
</dbReference>
<keyword evidence="10" id="KW-1185">Reference proteome</keyword>
<dbReference type="Pfam" id="PF03422">
    <property type="entry name" value="CBM_6"/>
    <property type="match status" value="2"/>
</dbReference>
<dbReference type="CDD" id="cd09003">
    <property type="entry name" value="GH43_XynD-like"/>
    <property type="match status" value="1"/>
</dbReference>
<dbReference type="InterPro" id="IPR052176">
    <property type="entry name" value="Glycosyl_Hydrlase_43_Enz"/>
</dbReference>
<comment type="similarity">
    <text evidence="1">Belongs to the glycosyl hydrolase 43 family.</text>
</comment>
<keyword evidence="2" id="KW-0624">Polysaccharide degradation</keyword>
<dbReference type="SMART" id="SM00606">
    <property type="entry name" value="CBD_IV"/>
    <property type="match status" value="1"/>
</dbReference>
<dbReference type="CDD" id="cd04084">
    <property type="entry name" value="CBM6_xylanase-like"/>
    <property type="match status" value="1"/>
</dbReference>
<keyword evidence="4" id="KW-0378">Hydrolase</keyword>
<accession>A0A7X2H5A3</accession>
<dbReference type="PANTHER" id="PTHR43772">
    <property type="entry name" value="ENDO-1,4-BETA-XYLANASE"/>
    <property type="match status" value="1"/>
</dbReference>
<dbReference type="InterPro" id="IPR006584">
    <property type="entry name" value="Cellulose-bd_IV"/>
</dbReference>
<dbReference type="AlphaFoldDB" id="A0A7X2H5A3"/>
<name>A0A7X2H5A3_9BACL</name>
<dbReference type="PROSITE" id="PS51257">
    <property type="entry name" value="PROKAR_LIPOPROTEIN"/>
    <property type="match status" value="1"/>
</dbReference>
<dbReference type="Gene3D" id="2.115.10.20">
    <property type="entry name" value="Glycosyl hydrolase domain, family 43"/>
    <property type="match status" value="1"/>
</dbReference>
<evidence type="ECO:0000256" key="3">
    <source>
        <dbReference type="ARBA" id="ARBA00022729"/>
    </source>
</evidence>
<dbReference type="SUPFAM" id="SSF49785">
    <property type="entry name" value="Galactose-binding domain-like"/>
    <property type="match status" value="2"/>
</dbReference>
<keyword evidence="3 7" id="KW-0732">Signal</keyword>
<gene>
    <name evidence="9" type="ORF">GJB61_12015</name>
</gene>
<comment type="caution">
    <text evidence="9">The sequence shown here is derived from an EMBL/GenBank/DDBJ whole genome shotgun (WGS) entry which is preliminary data.</text>
</comment>
<evidence type="ECO:0000256" key="7">
    <source>
        <dbReference type="SAM" id="SignalP"/>
    </source>
</evidence>
<evidence type="ECO:0000256" key="4">
    <source>
        <dbReference type="ARBA" id="ARBA00022801"/>
    </source>
</evidence>
<dbReference type="SUPFAM" id="SSF75005">
    <property type="entry name" value="Arabinanase/levansucrase/invertase"/>
    <property type="match status" value="1"/>
</dbReference>
<dbReference type="InterPro" id="IPR006710">
    <property type="entry name" value="Glyco_hydro_43"/>
</dbReference>
<dbReference type="GO" id="GO:0030246">
    <property type="term" value="F:carbohydrate binding"/>
    <property type="evidence" value="ECO:0007669"/>
    <property type="project" value="InterPro"/>
</dbReference>
<evidence type="ECO:0000256" key="1">
    <source>
        <dbReference type="ARBA" id="ARBA00009865"/>
    </source>
</evidence>
<dbReference type="GO" id="GO:0045493">
    <property type="term" value="P:xylan catabolic process"/>
    <property type="evidence" value="ECO:0007669"/>
    <property type="project" value="UniProtKB-KW"/>
</dbReference>
<keyword evidence="5" id="KW-0119">Carbohydrate metabolism</keyword>
<evidence type="ECO:0000256" key="6">
    <source>
        <dbReference type="ARBA" id="ARBA00023295"/>
    </source>
</evidence>
<evidence type="ECO:0000256" key="2">
    <source>
        <dbReference type="ARBA" id="ARBA00022651"/>
    </source>
</evidence>
<evidence type="ECO:0000259" key="8">
    <source>
        <dbReference type="PROSITE" id="PS51175"/>
    </source>
</evidence>
<protein>
    <submittedName>
        <fullName evidence="9">Carbohydrate-binding protein</fullName>
    </submittedName>
</protein>
<dbReference type="GO" id="GO:0004553">
    <property type="term" value="F:hydrolase activity, hydrolyzing O-glycosyl compounds"/>
    <property type="evidence" value="ECO:0007669"/>
    <property type="project" value="InterPro"/>
</dbReference>
<evidence type="ECO:0000313" key="10">
    <source>
        <dbReference type="Proteomes" id="UP000463051"/>
    </source>
</evidence>
<dbReference type="EMBL" id="WJXB01000003">
    <property type="protein sequence ID" value="MRN53720.1"/>
    <property type="molecule type" value="Genomic_DNA"/>
</dbReference>
<reference evidence="9 10" key="1">
    <citation type="submission" date="2019-11" db="EMBL/GenBank/DDBJ databases">
        <title>Paenibacillus monticola sp. nov., a novel PGPR strain isolated from mountain sample in China.</title>
        <authorList>
            <person name="Zhao Q."/>
            <person name="Li H.-P."/>
            <person name="Zhang J.-L."/>
        </authorList>
    </citation>
    <scope>NUCLEOTIDE SEQUENCE [LARGE SCALE GENOMIC DNA]</scope>
    <source>
        <strain evidence="9 10">LC-T2</strain>
    </source>
</reference>
<feature type="chain" id="PRO_5031306561" evidence="7">
    <location>
        <begin position="27"/>
        <end position="634"/>
    </location>
</feature>
<evidence type="ECO:0000256" key="5">
    <source>
        <dbReference type="ARBA" id="ARBA00023277"/>
    </source>
</evidence>
<dbReference type="PROSITE" id="PS51175">
    <property type="entry name" value="CBM6"/>
    <property type="match status" value="2"/>
</dbReference>
<dbReference type="Gene3D" id="2.60.120.260">
    <property type="entry name" value="Galactose-binding domain-like"/>
    <property type="match status" value="2"/>
</dbReference>
<feature type="signal peptide" evidence="7">
    <location>
        <begin position="1"/>
        <end position="26"/>
    </location>
</feature>
<dbReference type="InterPro" id="IPR023296">
    <property type="entry name" value="Glyco_hydro_beta-prop_sf"/>
</dbReference>
<organism evidence="9 10">
    <name type="scientific">Paenibacillus monticola</name>
    <dbReference type="NCBI Taxonomy" id="2666075"/>
    <lineage>
        <taxon>Bacteria</taxon>
        <taxon>Bacillati</taxon>
        <taxon>Bacillota</taxon>
        <taxon>Bacilli</taxon>
        <taxon>Bacillales</taxon>
        <taxon>Paenibacillaceae</taxon>
        <taxon>Paenibacillus</taxon>
    </lineage>
</organism>
<feature type="domain" description="CBM6" evidence="8">
    <location>
        <begin position="516"/>
        <end position="633"/>
    </location>
</feature>
<evidence type="ECO:0000313" key="9">
    <source>
        <dbReference type="EMBL" id="MRN53720.1"/>
    </source>
</evidence>
<keyword evidence="6" id="KW-0326">Glycosidase</keyword>
<dbReference type="PANTHER" id="PTHR43772:SF2">
    <property type="entry name" value="PUTATIVE (AFU_ORTHOLOGUE AFUA_2G04480)-RELATED"/>
    <property type="match status" value="1"/>
</dbReference>
<dbReference type="Proteomes" id="UP000463051">
    <property type="component" value="Unassembled WGS sequence"/>
</dbReference>
<proteinExistence type="inferred from homology"/>